<name>A0A7L5DVG5_9BACT</name>
<keyword evidence="2" id="KW-1185">Reference proteome</keyword>
<organism evidence="1 2">
    <name type="scientific">Spirosoma rhododendri</name>
    <dbReference type="NCBI Taxonomy" id="2728024"/>
    <lineage>
        <taxon>Bacteria</taxon>
        <taxon>Pseudomonadati</taxon>
        <taxon>Bacteroidota</taxon>
        <taxon>Cytophagia</taxon>
        <taxon>Cytophagales</taxon>
        <taxon>Cytophagaceae</taxon>
        <taxon>Spirosoma</taxon>
    </lineage>
</organism>
<dbReference type="EMBL" id="CP051677">
    <property type="protein sequence ID" value="QJD79540.1"/>
    <property type="molecule type" value="Genomic_DNA"/>
</dbReference>
<dbReference type="RefSeq" id="WP_169551504.1">
    <property type="nucleotide sequence ID" value="NZ_CP051677.1"/>
</dbReference>
<reference evidence="1 2" key="1">
    <citation type="submission" date="2020-04" db="EMBL/GenBank/DDBJ databases">
        <title>Genome sequencing of novel species.</title>
        <authorList>
            <person name="Heo J."/>
            <person name="Kim S.-J."/>
            <person name="Kim J.-S."/>
            <person name="Hong S.-B."/>
            <person name="Kwon S.-W."/>
        </authorList>
    </citation>
    <scope>NUCLEOTIDE SEQUENCE [LARGE SCALE GENOMIC DNA]</scope>
    <source>
        <strain evidence="1 2">CJU-R4</strain>
    </source>
</reference>
<dbReference type="Proteomes" id="UP000501128">
    <property type="component" value="Chromosome"/>
</dbReference>
<gene>
    <name evidence="1" type="ORF">HH216_14810</name>
</gene>
<dbReference type="AlphaFoldDB" id="A0A7L5DVG5"/>
<evidence type="ECO:0000313" key="2">
    <source>
        <dbReference type="Proteomes" id="UP000501128"/>
    </source>
</evidence>
<protein>
    <submittedName>
        <fullName evidence="1">Uncharacterized protein</fullName>
    </submittedName>
</protein>
<proteinExistence type="predicted"/>
<evidence type="ECO:0000313" key="1">
    <source>
        <dbReference type="EMBL" id="QJD79540.1"/>
    </source>
</evidence>
<dbReference type="KEGG" id="srho:HH216_14810"/>
<sequence length="77" mass="9157">MSEFDTLIVDELRREFRRTRPPAKVITDQYIAGIFRVTSRQPPRIGYRVFWYPSSLLHPDSTVYEDTQFDLIEPLPL</sequence>
<accession>A0A7L5DVG5</accession>